<dbReference type="AlphaFoldDB" id="A0A432JJJ3"/>
<name>A0A432JJJ3_9GAMM</name>
<sequence length="256" mass="27072">MAENDEVPVLETPWFLRALQAFSGGWPPCSCWVSSPWGWRSSSSSVVSAVLGLAILAVSLWNAAPAPGDFVEHLALAVQPGGQLLVAWNRLRPGRGSPPACGGPCWRCRSYLALAMPSLTHRAFSAFAGLALPGFGRKRCALHRQRPGAARRDRGLAERVSLAGSPAYGRGVWPVAGLAGHAVPGDFGQPLLGGALARLGGIGLDRTVAGRRSGHVSVAAAARLFHHRERDVAPARRIAAYGAVAVLCWPRSRLME</sequence>
<organism evidence="1">
    <name type="scientific">Billgrantia gudaonensis</name>
    <dbReference type="NCBI Taxonomy" id="376427"/>
    <lineage>
        <taxon>Bacteria</taxon>
        <taxon>Pseudomonadati</taxon>
        <taxon>Pseudomonadota</taxon>
        <taxon>Gammaproteobacteria</taxon>
        <taxon>Oceanospirillales</taxon>
        <taxon>Halomonadaceae</taxon>
        <taxon>Billgrantia</taxon>
    </lineage>
</organism>
<evidence type="ECO:0000313" key="1">
    <source>
        <dbReference type="EMBL" id="RUA22748.1"/>
    </source>
</evidence>
<dbReference type="EMBL" id="RXHI01000010">
    <property type="protein sequence ID" value="RUA22748.1"/>
    <property type="molecule type" value="Genomic_DNA"/>
</dbReference>
<protein>
    <submittedName>
        <fullName evidence="1">Uncharacterized protein</fullName>
    </submittedName>
</protein>
<comment type="caution">
    <text evidence="1">The sequence shown here is derived from an EMBL/GenBank/DDBJ whole genome shotgun (WGS) entry which is preliminary data.</text>
</comment>
<reference evidence="1" key="1">
    <citation type="submission" date="2018-12" db="EMBL/GenBank/DDBJ databases">
        <authorList>
            <person name="Jadhav K."/>
            <person name="Kushwaha B."/>
            <person name="Jadhav I."/>
        </authorList>
    </citation>
    <scope>NUCLEOTIDE SEQUENCE [LARGE SCALE GENOMIC DNA]</scope>
    <source>
        <strain evidence="1">SBS 10</strain>
    </source>
</reference>
<gene>
    <name evidence="1" type="ORF">DSL92_03850</name>
</gene>
<proteinExistence type="predicted"/>
<accession>A0A432JJJ3</accession>